<dbReference type="PROSITE" id="PS00356">
    <property type="entry name" value="HTH_LACI_1"/>
    <property type="match status" value="1"/>
</dbReference>
<dbReference type="InterPro" id="IPR028082">
    <property type="entry name" value="Peripla_BP_I"/>
</dbReference>
<dbReference type="Pfam" id="PF13377">
    <property type="entry name" value="Peripla_BP_3"/>
    <property type="match status" value="1"/>
</dbReference>
<proteinExistence type="predicted"/>
<keyword evidence="2" id="KW-0238">DNA-binding</keyword>
<feature type="region of interest" description="Disordered" evidence="4">
    <location>
        <begin position="300"/>
        <end position="323"/>
    </location>
</feature>
<feature type="domain" description="HTH lacI-type" evidence="5">
    <location>
        <begin position="2"/>
        <end position="56"/>
    </location>
</feature>
<dbReference type="RefSeq" id="WP_190048043.1">
    <property type="nucleotide sequence ID" value="NZ_BMWC01000001.1"/>
</dbReference>
<keyword evidence="3" id="KW-0804">Transcription</keyword>
<gene>
    <name evidence="6" type="primary">lacI</name>
    <name evidence="6" type="ORF">GCM10010383_00530</name>
</gene>
<evidence type="ECO:0000313" key="7">
    <source>
        <dbReference type="Proteomes" id="UP000617743"/>
    </source>
</evidence>
<dbReference type="CDD" id="cd01392">
    <property type="entry name" value="HTH_LacI"/>
    <property type="match status" value="1"/>
</dbReference>
<evidence type="ECO:0000256" key="2">
    <source>
        <dbReference type="ARBA" id="ARBA00023125"/>
    </source>
</evidence>
<evidence type="ECO:0000256" key="4">
    <source>
        <dbReference type="SAM" id="MobiDB-lite"/>
    </source>
</evidence>
<dbReference type="CDD" id="cd06267">
    <property type="entry name" value="PBP1_LacI_sugar_binding-like"/>
    <property type="match status" value="1"/>
</dbReference>
<evidence type="ECO:0000256" key="1">
    <source>
        <dbReference type="ARBA" id="ARBA00023015"/>
    </source>
</evidence>
<dbReference type="PROSITE" id="PS50932">
    <property type="entry name" value="HTH_LACI_2"/>
    <property type="match status" value="1"/>
</dbReference>
<dbReference type="SUPFAM" id="SSF53822">
    <property type="entry name" value="Periplasmic binding protein-like I"/>
    <property type="match status" value="1"/>
</dbReference>
<dbReference type="SUPFAM" id="SSF47413">
    <property type="entry name" value="lambda repressor-like DNA-binding domains"/>
    <property type="match status" value="1"/>
</dbReference>
<keyword evidence="7" id="KW-1185">Reference proteome</keyword>
<protein>
    <submittedName>
        <fullName evidence="6">LacI family transcriptional regulator</fullName>
    </submittedName>
</protein>
<organism evidence="6 7">
    <name type="scientific">Streptomyces lomondensis</name>
    <dbReference type="NCBI Taxonomy" id="68229"/>
    <lineage>
        <taxon>Bacteria</taxon>
        <taxon>Bacillati</taxon>
        <taxon>Actinomycetota</taxon>
        <taxon>Actinomycetes</taxon>
        <taxon>Kitasatosporales</taxon>
        <taxon>Streptomycetaceae</taxon>
        <taxon>Streptomyces</taxon>
    </lineage>
</organism>
<dbReference type="EMBL" id="BMWC01000001">
    <property type="protein sequence ID" value="GGW77260.1"/>
    <property type="molecule type" value="Genomic_DNA"/>
</dbReference>
<dbReference type="InterPro" id="IPR000843">
    <property type="entry name" value="HTH_LacI"/>
</dbReference>
<dbReference type="Proteomes" id="UP000617743">
    <property type="component" value="Unassembled WGS sequence"/>
</dbReference>
<dbReference type="InterPro" id="IPR010982">
    <property type="entry name" value="Lambda_DNA-bd_dom_sf"/>
</dbReference>
<comment type="caution">
    <text evidence="6">The sequence shown here is derived from an EMBL/GenBank/DDBJ whole genome shotgun (WGS) entry which is preliminary data.</text>
</comment>
<dbReference type="SMART" id="SM00354">
    <property type="entry name" value="HTH_LACI"/>
    <property type="match status" value="1"/>
</dbReference>
<dbReference type="PANTHER" id="PTHR30146:SF153">
    <property type="entry name" value="LACTOSE OPERON REPRESSOR"/>
    <property type="match status" value="1"/>
</dbReference>
<dbReference type="PANTHER" id="PTHR30146">
    <property type="entry name" value="LACI-RELATED TRANSCRIPTIONAL REPRESSOR"/>
    <property type="match status" value="1"/>
</dbReference>
<name>A0ABQ2WX72_9ACTN</name>
<dbReference type="Gene3D" id="1.10.260.40">
    <property type="entry name" value="lambda repressor-like DNA-binding domains"/>
    <property type="match status" value="1"/>
</dbReference>
<dbReference type="Gene3D" id="3.40.50.2300">
    <property type="match status" value="2"/>
</dbReference>
<evidence type="ECO:0000313" key="6">
    <source>
        <dbReference type="EMBL" id="GGW77260.1"/>
    </source>
</evidence>
<dbReference type="Pfam" id="PF00356">
    <property type="entry name" value="LacI"/>
    <property type="match status" value="1"/>
</dbReference>
<evidence type="ECO:0000256" key="3">
    <source>
        <dbReference type="ARBA" id="ARBA00023163"/>
    </source>
</evidence>
<reference evidence="7" key="1">
    <citation type="journal article" date="2019" name="Int. J. Syst. Evol. Microbiol.">
        <title>The Global Catalogue of Microorganisms (GCM) 10K type strain sequencing project: providing services to taxonomists for standard genome sequencing and annotation.</title>
        <authorList>
            <consortium name="The Broad Institute Genomics Platform"/>
            <consortium name="The Broad Institute Genome Sequencing Center for Infectious Disease"/>
            <person name="Wu L."/>
            <person name="Ma J."/>
        </authorList>
    </citation>
    <scope>NUCLEOTIDE SEQUENCE [LARGE SCALE GENOMIC DNA]</scope>
    <source>
        <strain evidence="7">JCM 4866</strain>
    </source>
</reference>
<accession>A0ABQ2WX72</accession>
<sequence>MVRITDVARRAGVSPSTVSYALSGKRPISAETRRRVEAAARELGYRPQSGARAHGGVKILAVAAPLHGGVHGPAMMRLTQSVVTAARGYDHDVLLLTHEEGLTRVEGSALVDALLVTDIGLHDPRLPLVRSLDHPVVLLGLPADPRGLTCVDLDYRAAGEVCVHHLARLGHRTVALAGSPPAVYLRETASARRLVEGFTAAAHQHGLASSVHPAEPSPAAARTLADRLLRARPAPTAVVVQNDPLVEPLVTAFRQLGMRIPEDLSIMAVGADAPTAITSVTVPSAELGTRTVDLLMRKRTGTPVPDTTLLPPHLTERASTGPA</sequence>
<dbReference type="InterPro" id="IPR046335">
    <property type="entry name" value="LacI/GalR-like_sensor"/>
</dbReference>
<keyword evidence="1" id="KW-0805">Transcription regulation</keyword>
<evidence type="ECO:0000259" key="5">
    <source>
        <dbReference type="PROSITE" id="PS50932"/>
    </source>
</evidence>